<dbReference type="PANTHER" id="PTHR43467">
    <property type="entry name" value="COBALT-PRECORRIN-2 C(20)-METHYLTRANSFERASE"/>
    <property type="match status" value="1"/>
</dbReference>
<accession>A0A414P020</accession>
<dbReference type="EMBL" id="QRHE01000001">
    <property type="protein sequence ID" value="RHF53530.1"/>
    <property type="molecule type" value="Genomic_DNA"/>
</dbReference>
<dbReference type="OrthoDB" id="9804789at2"/>
<dbReference type="RefSeq" id="WP_118174624.1">
    <property type="nucleotide sequence ID" value="NZ_JAQEAO010000089.1"/>
</dbReference>
<dbReference type="PIRSF" id="PIRSF036427">
    <property type="entry name" value="Precrrn-2_mtase"/>
    <property type="match status" value="1"/>
</dbReference>
<dbReference type="InterPro" id="IPR006364">
    <property type="entry name" value="CobI/CbiL/CobIJ_dom"/>
</dbReference>
<dbReference type="EC" id="2.1.1.130" evidence="9"/>
<keyword evidence="4 9" id="KW-0489">Methyltransferase</keyword>
<dbReference type="UniPathway" id="UPA00148"/>
<dbReference type="InterPro" id="IPR014777">
    <property type="entry name" value="4pyrrole_Mease_sub1"/>
</dbReference>
<evidence type="ECO:0000256" key="1">
    <source>
        <dbReference type="ARBA" id="ARBA00004953"/>
    </source>
</evidence>
<protein>
    <submittedName>
        <fullName evidence="9">Precorrin-2 C(20)-methyltransferase</fullName>
        <ecNumber evidence="9">2.1.1.130</ecNumber>
    </submittedName>
</protein>
<keyword evidence="3" id="KW-0169">Cobalamin biosynthesis</keyword>
<dbReference type="InterPro" id="IPR035996">
    <property type="entry name" value="4pyrrol_Methylase_sf"/>
</dbReference>
<dbReference type="AlphaFoldDB" id="A0A414P020"/>
<evidence type="ECO:0000256" key="7">
    <source>
        <dbReference type="PIRNR" id="PIRNR036427"/>
    </source>
</evidence>
<keyword evidence="6" id="KW-0949">S-adenosyl-L-methionine</keyword>
<comment type="similarity">
    <text evidence="2 7">Belongs to the precorrin methyltransferase family.</text>
</comment>
<dbReference type="CDD" id="cd11645">
    <property type="entry name" value="Precorrin_2_C20_MT"/>
    <property type="match status" value="1"/>
</dbReference>
<name>A0A414P020_9FIRM</name>
<evidence type="ECO:0000313" key="9">
    <source>
        <dbReference type="EMBL" id="RHF53530.1"/>
    </source>
</evidence>
<sequence length="249" mass="27789">MKNGIFFGIGVGPGDPELLTVKAIHAIQRADVLIAPKTEKKDGSVALSIARPYLKPDVKIVYQVFPMVRDFAEDPSAWQENKREILELLREGKNVAFLTLGDPMFFSTYIYVYRLLQHEEVTIETIPGVPAFAAIASASGHPIVEGDDILTVIPATARPEKIHQAMQASDNVVLMKVYKNFPAIVEQLKENDMLRRAVLVSRAGLDGECVIEDLEAQKGRKLNYLSTILTRREIANQDGAEERKECDKR</sequence>
<evidence type="ECO:0000259" key="8">
    <source>
        <dbReference type="Pfam" id="PF00590"/>
    </source>
</evidence>
<evidence type="ECO:0000256" key="2">
    <source>
        <dbReference type="ARBA" id="ARBA00005879"/>
    </source>
</evidence>
<comment type="pathway">
    <text evidence="1">Cofactor biosynthesis; adenosylcobalamin biosynthesis.</text>
</comment>
<dbReference type="GO" id="GO:0030788">
    <property type="term" value="F:precorrin-2 C20-methyltransferase activity"/>
    <property type="evidence" value="ECO:0007669"/>
    <property type="project" value="UniProtKB-EC"/>
</dbReference>
<proteinExistence type="inferred from homology"/>
<evidence type="ECO:0000256" key="6">
    <source>
        <dbReference type="ARBA" id="ARBA00022691"/>
    </source>
</evidence>
<evidence type="ECO:0000313" key="10">
    <source>
        <dbReference type="Proteomes" id="UP000283442"/>
    </source>
</evidence>
<dbReference type="GO" id="GO:0009236">
    <property type="term" value="P:cobalamin biosynthetic process"/>
    <property type="evidence" value="ECO:0007669"/>
    <property type="project" value="UniProtKB-UniRule"/>
</dbReference>
<dbReference type="Gene3D" id="3.40.1010.10">
    <property type="entry name" value="Cobalt-precorrin-4 Transmethylase, Domain 1"/>
    <property type="match status" value="1"/>
</dbReference>
<dbReference type="Pfam" id="PF00590">
    <property type="entry name" value="TP_methylase"/>
    <property type="match status" value="1"/>
</dbReference>
<evidence type="ECO:0000256" key="4">
    <source>
        <dbReference type="ARBA" id="ARBA00022603"/>
    </source>
</evidence>
<dbReference type="InterPro" id="IPR012382">
    <property type="entry name" value="CobI/CbiL"/>
</dbReference>
<dbReference type="SUPFAM" id="SSF53790">
    <property type="entry name" value="Tetrapyrrole methylase"/>
    <property type="match status" value="1"/>
</dbReference>
<evidence type="ECO:0000256" key="3">
    <source>
        <dbReference type="ARBA" id="ARBA00022573"/>
    </source>
</evidence>
<feature type="domain" description="Tetrapyrrole methylase" evidence="8">
    <location>
        <begin position="7"/>
        <end position="213"/>
    </location>
</feature>
<gene>
    <name evidence="9" type="primary">cobI</name>
    <name evidence="9" type="ORF">DW674_01310</name>
</gene>
<comment type="caution">
    <text evidence="9">The sequence shown here is derived from an EMBL/GenBank/DDBJ whole genome shotgun (WGS) entry which is preliminary data.</text>
</comment>
<dbReference type="Proteomes" id="UP000283442">
    <property type="component" value="Unassembled WGS sequence"/>
</dbReference>
<keyword evidence="5 9" id="KW-0808">Transferase</keyword>
<dbReference type="PANTHER" id="PTHR43467:SF2">
    <property type="entry name" value="COBALT-PRECORRIN-2 C(20)-METHYLTRANSFERASE"/>
    <property type="match status" value="1"/>
</dbReference>
<dbReference type="InterPro" id="IPR014776">
    <property type="entry name" value="4pyrrole_Mease_sub2"/>
</dbReference>
<reference evidence="9 10" key="1">
    <citation type="submission" date="2018-08" db="EMBL/GenBank/DDBJ databases">
        <title>A genome reference for cultivated species of the human gut microbiota.</title>
        <authorList>
            <person name="Zou Y."/>
            <person name="Xue W."/>
            <person name="Luo G."/>
        </authorList>
    </citation>
    <scope>NUCLEOTIDE SEQUENCE [LARGE SCALE GENOMIC DNA]</scope>
    <source>
        <strain evidence="9 10">AM25-21AC</strain>
    </source>
</reference>
<dbReference type="GO" id="GO:0032259">
    <property type="term" value="P:methylation"/>
    <property type="evidence" value="ECO:0007669"/>
    <property type="project" value="UniProtKB-KW"/>
</dbReference>
<dbReference type="InterPro" id="IPR000878">
    <property type="entry name" value="4pyrrol_Mease"/>
</dbReference>
<evidence type="ECO:0000256" key="5">
    <source>
        <dbReference type="ARBA" id="ARBA00022679"/>
    </source>
</evidence>
<dbReference type="NCBIfam" id="TIGR01467">
    <property type="entry name" value="cobI_cbiL"/>
    <property type="match status" value="1"/>
</dbReference>
<organism evidence="9 10">
    <name type="scientific">Mitsuokella multacida</name>
    <dbReference type="NCBI Taxonomy" id="52226"/>
    <lineage>
        <taxon>Bacteria</taxon>
        <taxon>Bacillati</taxon>
        <taxon>Bacillota</taxon>
        <taxon>Negativicutes</taxon>
        <taxon>Selenomonadales</taxon>
        <taxon>Selenomonadaceae</taxon>
        <taxon>Mitsuokella</taxon>
    </lineage>
</organism>
<dbReference type="Gene3D" id="3.30.950.10">
    <property type="entry name" value="Methyltransferase, Cobalt-precorrin-4 Transmethylase, Domain 2"/>
    <property type="match status" value="1"/>
</dbReference>